<dbReference type="RefSeq" id="WP_103717840.1">
    <property type="nucleotide sequence ID" value="NZ_PQFZ01000004.1"/>
</dbReference>
<name>A0A2S4MF93_9HYPH</name>
<protein>
    <submittedName>
        <fullName evidence="1">Uncharacterized protein</fullName>
    </submittedName>
</protein>
<comment type="caution">
    <text evidence="1">The sequence shown here is derived from an EMBL/GenBank/DDBJ whole genome shotgun (WGS) entry which is preliminary data.</text>
</comment>
<dbReference type="AlphaFoldDB" id="A0A2S4MF93"/>
<dbReference type="OrthoDB" id="8162650at2"/>
<organism evidence="1 2">
    <name type="scientific">Bosea psychrotolerans</name>
    <dbReference type="NCBI Taxonomy" id="1871628"/>
    <lineage>
        <taxon>Bacteria</taxon>
        <taxon>Pseudomonadati</taxon>
        <taxon>Pseudomonadota</taxon>
        <taxon>Alphaproteobacteria</taxon>
        <taxon>Hyphomicrobiales</taxon>
        <taxon>Boseaceae</taxon>
        <taxon>Bosea</taxon>
    </lineage>
</organism>
<keyword evidence="2" id="KW-1185">Reference proteome</keyword>
<accession>A0A2S4MF93</accession>
<dbReference type="Proteomes" id="UP000236919">
    <property type="component" value="Unassembled WGS sequence"/>
</dbReference>
<dbReference type="EMBL" id="PQFZ01000004">
    <property type="protein sequence ID" value="POR53341.1"/>
    <property type="molecule type" value="Genomic_DNA"/>
</dbReference>
<evidence type="ECO:0000313" key="1">
    <source>
        <dbReference type="EMBL" id="POR53341.1"/>
    </source>
</evidence>
<evidence type="ECO:0000313" key="2">
    <source>
        <dbReference type="Proteomes" id="UP000236919"/>
    </source>
</evidence>
<gene>
    <name evidence="1" type="ORF">CYD53_104317</name>
</gene>
<proteinExistence type="predicted"/>
<sequence>MSAKPAEIEDGRDAIEWELIELVEEHGSERQALRALLHDFHALLADADKAVPRGFLRAVFSEGARAPRDDVGDDQ</sequence>
<reference evidence="1 2" key="1">
    <citation type="submission" date="2018-01" db="EMBL/GenBank/DDBJ databases">
        <title>Genomic Encyclopedia of Type Strains, Phase III (KMG-III): the genomes of soil and plant-associated and newly described type strains.</title>
        <authorList>
            <person name="Whitman W."/>
        </authorList>
    </citation>
    <scope>NUCLEOTIDE SEQUENCE [LARGE SCALE GENOMIC DNA]</scope>
    <source>
        <strain evidence="1 2">1131</strain>
    </source>
</reference>